<sequence length="336" mass="37642">MNQKNGGKMDATASNACADDNTDGSDIHIPASNPIFPYSTSSYLSSHVSDSPPTSAEVSSIPLTNPIFYDLPRKSSRDTRSLAHLKDYICNALQLTNVSSTCFHNPVTPVSFPFNKLSSIHQSIYGLKQASRHWYSKLTKALNFKGNDAAELQDLKSFFDAEFKIEDLGHLYFLLGWEFIRKPNGYLPEFMKSYSRFYISLGSSPISLKSKNHASISLTSAEDEYKSMTRVVAKISSVSIHIAKSLVFHERTKHAEIDCHFIRQQYLPGLISLSHLADLFTKPSQDLFTMTLVISTRFPFWIFGLKHGLIGPLGPPDAFGLNRFIFGFCNAYTQIK</sequence>
<accession>A0A3Q7GJ85</accession>
<evidence type="ECO:0000313" key="1">
    <source>
        <dbReference type="EnsemblPlants" id="Solyc05g016626.1.1"/>
    </source>
</evidence>
<dbReference type="Gramene" id="Solyc05g016626.1.1">
    <property type="protein sequence ID" value="Solyc05g016626.1.1"/>
    <property type="gene ID" value="Solyc05g016626.1"/>
</dbReference>
<keyword evidence="2" id="KW-1185">Reference proteome</keyword>
<reference evidence="1" key="2">
    <citation type="submission" date="2019-01" db="UniProtKB">
        <authorList>
            <consortium name="EnsemblPlants"/>
        </authorList>
    </citation>
    <scope>IDENTIFICATION</scope>
    <source>
        <strain evidence="1">cv. Heinz 1706</strain>
    </source>
</reference>
<name>A0A3Q7GJ85_SOLLC</name>
<protein>
    <recommendedName>
        <fullName evidence="3">Reverse transcriptase Ty1/copia-type domain-containing protein</fullName>
    </recommendedName>
</protein>
<evidence type="ECO:0008006" key="3">
    <source>
        <dbReference type="Google" id="ProtNLM"/>
    </source>
</evidence>
<dbReference type="PANTHER" id="PTHR11439">
    <property type="entry name" value="GAG-POL-RELATED RETROTRANSPOSON"/>
    <property type="match status" value="1"/>
</dbReference>
<dbReference type="InParanoid" id="A0A3Q7GJ85"/>
<proteinExistence type="predicted"/>
<dbReference type="CDD" id="cd09272">
    <property type="entry name" value="RNase_HI_RT_Ty1"/>
    <property type="match status" value="1"/>
</dbReference>
<dbReference type="EnsemblPlants" id="Solyc05g016626.1.1">
    <property type="protein sequence ID" value="Solyc05g016626.1.1"/>
    <property type="gene ID" value="Solyc05g016626.1"/>
</dbReference>
<dbReference type="STRING" id="4081.A0A3Q7GJ85"/>
<dbReference type="Proteomes" id="UP000004994">
    <property type="component" value="Chromosome 5"/>
</dbReference>
<dbReference type="AlphaFoldDB" id="A0A3Q7GJ85"/>
<dbReference type="PANTHER" id="PTHR11439:SF498">
    <property type="entry name" value="DNAK FAMILY PROTEIN"/>
    <property type="match status" value="1"/>
</dbReference>
<evidence type="ECO:0000313" key="2">
    <source>
        <dbReference type="Proteomes" id="UP000004994"/>
    </source>
</evidence>
<reference evidence="1" key="1">
    <citation type="journal article" date="2012" name="Nature">
        <title>The tomato genome sequence provides insights into fleshy fruit evolution.</title>
        <authorList>
            <consortium name="Tomato Genome Consortium"/>
        </authorList>
    </citation>
    <scope>NUCLEOTIDE SEQUENCE [LARGE SCALE GENOMIC DNA]</scope>
    <source>
        <strain evidence="1">cv. Heinz 1706</strain>
    </source>
</reference>
<organism evidence="1">
    <name type="scientific">Solanum lycopersicum</name>
    <name type="common">Tomato</name>
    <name type="synonym">Lycopersicon esculentum</name>
    <dbReference type="NCBI Taxonomy" id="4081"/>
    <lineage>
        <taxon>Eukaryota</taxon>
        <taxon>Viridiplantae</taxon>
        <taxon>Streptophyta</taxon>
        <taxon>Embryophyta</taxon>
        <taxon>Tracheophyta</taxon>
        <taxon>Spermatophyta</taxon>
        <taxon>Magnoliopsida</taxon>
        <taxon>eudicotyledons</taxon>
        <taxon>Gunneridae</taxon>
        <taxon>Pentapetalae</taxon>
        <taxon>asterids</taxon>
        <taxon>lamiids</taxon>
        <taxon>Solanales</taxon>
        <taxon>Solanaceae</taxon>
        <taxon>Solanoideae</taxon>
        <taxon>Solaneae</taxon>
        <taxon>Solanum</taxon>
        <taxon>Solanum subgen. Lycopersicon</taxon>
    </lineage>
</organism>